<proteinExistence type="inferred from homology"/>
<reference evidence="4 5" key="1">
    <citation type="submission" date="2020-10" db="EMBL/GenBank/DDBJ databases">
        <title>Complete genome sequence of Paludibaculum fermentans P105T, a facultatively anaerobic acidobacterium capable of dissimilatory Fe(III) reduction.</title>
        <authorList>
            <person name="Dedysh S.N."/>
            <person name="Beletsky A.V."/>
            <person name="Kulichevskaya I.S."/>
            <person name="Mardanov A.V."/>
            <person name="Ravin N.V."/>
        </authorList>
    </citation>
    <scope>NUCLEOTIDE SEQUENCE [LARGE SCALE GENOMIC DNA]</scope>
    <source>
        <strain evidence="4 5">P105</strain>
    </source>
</reference>
<dbReference type="PANTHER" id="PTHR13799:SF14">
    <property type="entry name" value="GTP CYCLOHYDROLASE 1 TYPE 2 HOMOLOG"/>
    <property type="match status" value="1"/>
</dbReference>
<dbReference type="GO" id="GO:0046872">
    <property type="term" value="F:metal ion binding"/>
    <property type="evidence" value="ECO:0007669"/>
    <property type="project" value="UniProtKB-KW"/>
</dbReference>
<accession>A0A7S7NP88</accession>
<dbReference type="PANTHER" id="PTHR13799">
    <property type="entry name" value="NGG1 INTERACTING FACTOR 3"/>
    <property type="match status" value="1"/>
</dbReference>
<sequence>MSQDRLSRREFGLFAAAAAAAQPAGLTAQQVVERIQKNVGVPWRAATIDTFKAGNPETVVKGIATTFMTTLEVLQRAAASGRNLIVTHEPTFYSHTDVVTQLTEDPVYQHKREFIEKNQLVIWRFHDHWHMRKPDPVTTGLIQDLGWTKYLSEKDPRMCVLPELTLGQLAQQMQKSMKSRTMRVVGDPKTKVSRVVLYPGAGNPMFAVKLNPESEVFVGGESTEWEGGAYARDVITAGIRKGVIFLGHEVSEEPGMRLCADWLKTFIPEVPVEWISAGEPFWRPVA</sequence>
<organism evidence="4 5">
    <name type="scientific">Paludibaculum fermentans</name>
    <dbReference type="NCBI Taxonomy" id="1473598"/>
    <lineage>
        <taxon>Bacteria</taxon>
        <taxon>Pseudomonadati</taxon>
        <taxon>Acidobacteriota</taxon>
        <taxon>Terriglobia</taxon>
        <taxon>Bryobacterales</taxon>
        <taxon>Bryobacteraceae</taxon>
        <taxon>Paludibaculum</taxon>
    </lineage>
</organism>
<name>A0A7S7NP88_PALFE</name>
<dbReference type="InterPro" id="IPR002678">
    <property type="entry name" value="DUF34/NIF3"/>
</dbReference>
<dbReference type="InterPro" id="IPR036069">
    <property type="entry name" value="DUF34/NIF3_sf"/>
</dbReference>
<keyword evidence="5" id="KW-1185">Reference proteome</keyword>
<feature type="binding site" evidence="3">
    <location>
        <position position="248"/>
    </location>
    <ligand>
        <name>a divalent metal cation</name>
        <dbReference type="ChEBI" id="CHEBI:60240"/>
        <label>1</label>
    </ligand>
</feature>
<feature type="binding site" evidence="3">
    <location>
        <position position="252"/>
    </location>
    <ligand>
        <name>a divalent metal cation</name>
        <dbReference type="ChEBI" id="CHEBI:60240"/>
        <label>1</label>
    </ligand>
</feature>
<feature type="binding site" evidence="3">
    <location>
        <position position="88"/>
    </location>
    <ligand>
        <name>a divalent metal cation</name>
        <dbReference type="ChEBI" id="CHEBI:60240"/>
        <label>1</label>
    </ligand>
</feature>
<evidence type="ECO:0000256" key="1">
    <source>
        <dbReference type="ARBA" id="ARBA00006964"/>
    </source>
</evidence>
<dbReference type="RefSeq" id="WP_194448868.1">
    <property type="nucleotide sequence ID" value="NZ_CP063849.1"/>
</dbReference>
<evidence type="ECO:0000256" key="3">
    <source>
        <dbReference type="PIRSR" id="PIRSR602678-1"/>
    </source>
</evidence>
<dbReference type="AlphaFoldDB" id="A0A7S7NP88"/>
<evidence type="ECO:0000313" key="5">
    <source>
        <dbReference type="Proteomes" id="UP000593892"/>
    </source>
</evidence>
<dbReference type="EMBL" id="CP063849">
    <property type="protein sequence ID" value="QOY87199.1"/>
    <property type="molecule type" value="Genomic_DNA"/>
</dbReference>
<dbReference type="Pfam" id="PF01784">
    <property type="entry name" value="DUF34_NIF3"/>
    <property type="match status" value="1"/>
</dbReference>
<gene>
    <name evidence="4" type="ORF">IRI77_31235</name>
</gene>
<dbReference type="GO" id="GO:0005737">
    <property type="term" value="C:cytoplasm"/>
    <property type="evidence" value="ECO:0007669"/>
    <property type="project" value="TreeGrafter"/>
</dbReference>
<dbReference type="SUPFAM" id="SSF102705">
    <property type="entry name" value="NIF3 (NGG1p interacting factor 3)-like"/>
    <property type="match status" value="1"/>
</dbReference>
<dbReference type="Proteomes" id="UP000593892">
    <property type="component" value="Chromosome"/>
</dbReference>
<keyword evidence="2 3" id="KW-0479">Metal-binding</keyword>
<evidence type="ECO:0000256" key="2">
    <source>
        <dbReference type="ARBA" id="ARBA00022723"/>
    </source>
</evidence>
<evidence type="ECO:0000313" key="4">
    <source>
        <dbReference type="EMBL" id="QOY87199.1"/>
    </source>
</evidence>
<comment type="similarity">
    <text evidence="1">Belongs to the GTP cyclohydrolase I type 2/NIF3 family.</text>
</comment>
<protein>
    <submittedName>
        <fullName evidence="4">Nif3-like dinuclear metal center hexameric protein</fullName>
    </submittedName>
</protein>
<dbReference type="Gene3D" id="3.40.1390.30">
    <property type="entry name" value="NIF3 (NGG1p interacting factor 3)-like"/>
    <property type="match status" value="2"/>
</dbReference>
<dbReference type="KEGG" id="pfer:IRI77_31235"/>